<feature type="region of interest" description="Disordered" evidence="1">
    <location>
        <begin position="59"/>
        <end position="83"/>
    </location>
</feature>
<feature type="compositionally biased region" description="Acidic residues" evidence="1">
    <location>
        <begin position="67"/>
        <end position="76"/>
    </location>
</feature>
<evidence type="ECO:0000256" key="1">
    <source>
        <dbReference type="SAM" id="MobiDB-lite"/>
    </source>
</evidence>
<evidence type="ECO:0000313" key="2">
    <source>
        <dbReference type="EMBL" id="KAB8212998.1"/>
    </source>
</evidence>
<accession>A0A5N6E6K2</accession>
<feature type="region of interest" description="Disordered" evidence="1">
    <location>
        <begin position="106"/>
        <end position="133"/>
    </location>
</feature>
<dbReference type="Proteomes" id="UP000326799">
    <property type="component" value="Unassembled WGS sequence"/>
</dbReference>
<evidence type="ECO:0000313" key="3">
    <source>
        <dbReference type="Proteomes" id="UP000326799"/>
    </source>
</evidence>
<dbReference type="AlphaFoldDB" id="A0A5N6E6K2"/>
<dbReference type="EMBL" id="ML733747">
    <property type="protein sequence ID" value="KAB8212998.1"/>
    <property type="molecule type" value="Genomic_DNA"/>
</dbReference>
<sequence>MSTPLRSNSLNNERAIQVPADPQRAIGLATVTYTRIGHEEEQRYHFQDDHVIPAKRVANMNGHQEAQSEEATDIDSECSLSDRESQEEAKQACHCFRDTEIDESSNAINGDMVDGMRPSSTRKHHMRGGSVKGKSRLVNGDLDRHAFLAFFCRD</sequence>
<organism evidence="2 3">
    <name type="scientific">Aspergillus novoparasiticus</name>
    <dbReference type="NCBI Taxonomy" id="986946"/>
    <lineage>
        <taxon>Eukaryota</taxon>
        <taxon>Fungi</taxon>
        <taxon>Dikarya</taxon>
        <taxon>Ascomycota</taxon>
        <taxon>Pezizomycotina</taxon>
        <taxon>Eurotiomycetes</taxon>
        <taxon>Eurotiomycetidae</taxon>
        <taxon>Eurotiales</taxon>
        <taxon>Aspergillaceae</taxon>
        <taxon>Aspergillus</taxon>
        <taxon>Aspergillus subgen. Circumdati</taxon>
    </lineage>
</organism>
<reference evidence="2 3" key="1">
    <citation type="submission" date="2019-04" db="EMBL/GenBank/DDBJ databases">
        <title>Fungal friends and foes A comparative genomics study of 23 Aspergillus species from section Flavi.</title>
        <authorList>
            <consortium name="DOE Joint Genome Institute"/>
            <person name="Kjaerbolling I."/>
            <person name="Vesth T.C."/>
            <person name="Frisvad J.C."/>
            <person name="Nybo J.L."/>
            <person name="Theobald S."/>
            <person name="Kildgaard S."/>
            <person name="Petersen T.I."/>
            <person name="Kuo A."/>
            <person name="Sato A."/>
            <person name="Lyhne E.K."/>
            <person name="Kogle M.E."/>
            <person name="Wiebenga A."/>
            <person name="Kun R.S."/>
            <person name="Lubbers R.J."/>
            <person name="Makela M.R."/>
            <person name="Barry K."/>
            <person name="Chovatia M."/>
            <person name="Clum A."/>
            <person name="Daum C."/>
            <person name="Haridas S."/>
            <person name="He G."/>
            <person name="LaButti K."/>
            <person name="Lipzen A."/>
            <person name="Mondo S."/>
            <person name="Pangilinan J."/>
            <person name="Riley R."/>
            <person name="Salamov A."/>
            <person name="Simmons B.A."/>
            <person name="Magnuson J.K."/>
            <person name="Henrissat B."/>
            <person name="Mortensen U.H."/>
            <person name="Larsen T.O."/>
            <person name="De vries R.P."/>
            <person name="Grigoriev I.V."/>
            <person name="Machida M."/>
            <person name="Baker S.E."/>
            <person name="Andersen M.R."/>
        </authorList>
    </citation>
    <scope>NUCLEOTIDE SEQUENCE [LARGE SCALE GENOMIC DNA]</scope>
    <source>
        <strain evidence="2 3">CBS 126849</strain>
    </source>
</reference>
<name>A0A5N6E6K2_9EURO</name>
<protein>
    <submittedName>
        <fullName evidence="2">Uncharacterized protein</fullName>
    </submittedName>
</protein>
<keyword evidence="3" id="KW-1185">Reference proteome</keyword>
<proteinExistence type="predicted"/>
<gene>
    <name evidence="2" type="ORF">BDV33DRAFT_185682</name>
</gene>